<dbReference type="GO" id="GO:0006814">
    <property type="term" value="P:sodium ion transport"/>
    <property type="evidence" value="ECO:0007669"/>
    <property type="project" value="UniProtKB-KW"/>
</dbReference>
<feature type="transmembrane region" description="Helical" evidence="12">
    <location>
        <begin position="271"/>
        <end position="296"/>
    </location>
</feature>
<gene>
    <name evidence="13" type="ORF">SAMN05192573_11557</name>
</gene>
<dbReference type="PANTHER" id="PTHR42985">
    <property type="entry name" value="SODIUM-COUPLED MONOCARBOXYLATE TRANSPORTER"/>
    <property type="match status" value="1"/>
</dbReference>
<keyword evidence="7" id="KW-0915">Sodium</keyword>
<accession>A0A1G8H6L5</accession>
<proteinExistence type="inferred from homology"/>
<dbReference type="InterPro" id="IPR038377">
    <property type="entry name" value="Na/Glc_symporter_sf"/>
</dbReference>
<evidence type="ECO:0000256" key="4">
    <source>
        <dbReference type="ARBA" id="ARBA00022475"/>
    </source>
</evidence>
<evidence type="ECO:0000256" key="3">
    <source>
        <dbReference type="ARBA" id="ARBA00022448"/>
    </source>
</evidence>
<feature type="transmembrane region" description="Helical" evidence="12">
    <location>
        <begin position="6"/>
        <end position="22"/>
    </location>
</feature>
<keyword evidence="9 12" id="KW-0472">Membrane</keyword>
<dbReference type="STRING" id="551996.SAMN05192573_11557"/>
<dbReference type="Pfam" id="PF00474">
    <property type="entry name" value="SSF"/>
    <property type="match status" value="2"/>
</dbReference>
<feature type="transmembrane region" description="Helical" evidence="12">
    <location>
        <begin position="231"/>
        <end position="250"/>
    </location>
</feature>
<comment type="subcellular location">
    <subcellularLocation>
        <location evidence="1">Cell membrane</location>
        <topology evidence="1">Multi-pass membrane protein</topology>
    </subcellularLocation>
</comment>
<evidence type="ECO:0000256" key="9">
    <source>
        <dbReference type="ARBA" id="ARBA00023136"/>
    </source>
</evidence>
<evidence type="ECO:0000256" key="11">
    <source>
        <dbReference type="RuleBase" id="RU362091"/>
    </source>
</evidence>
<dbReference type="PROSITE" id="PS50283">
    <property type="entry name" value="NA_SOLUT_SYMP_3"/>
    <property type="match status" value="1"/>
</dbReference>
<keyword evidence="4" id="KW-1003">Cell membrane</keyword>
<evidence type="ECO:0000256" key="8">
    <source>
        <dbReference type="ARBA" id="ARBA00023065"/>
    </source>
</evidence>
<dbReference type="Proteomes" id="UP000199705">
    <property type="component" value="Unassembled WGS sequence"/>
</dbReference>
<sequence length="569" mass="63207">MSLTDWIVLGLTIFSIVLYGIWKSGNNKNIDQFLMGSRSLPWYHVGLSVMATQASAITFLSAPGQAYSDGMRFVQFYFGLPLAMIVLCITFVPIFHRLKVYTAYEFLEQRFDLKTRALTSFLFLVQRGLSTGITIYAPSIILSTILNINTVYTTLFIGGLVIVYTVYGGSKAVSYTQLLQMSIIFTGMFLAGVLVVYLLPGNVSFMSSLKMAGKMGRMNVIDWKFDPNNRYTVWSGLIGGFFLQLSYFGTDQSQVGRYLTGSSVGQSRLGLIMNGLIKIPMQFLILLIGVLVFAFYQFNRPPMFFNQYEVKQIRKSVYAAEYDHLNQQYGQAFEQKKIKANELIKAIDSKNEDRIGYAKDQLKVADTKARLIRQNAIELMKKNNPKADDNDTNYVFLTFVTQYLPKGLIGLLIAIIFLASMGSTASALNSLASTSVVDIYKRIVNPNATDKNYLNASRLATVFWGLVCIGMALYASRIGNLLEAVNQLGSYIYGTILGVFIVAFYLKKIKGTAVFIAAVITEAIICILGYFDVIAYLWLNAIGALLLIVIAVLISVAAPSKSPPVGETF</sequence>
<feature type="transmembrane region" description="Helical" evidence="12">
    <location>
        <begin position="537"/>
        <end position="558"/>
    </location>
</feature>
<reference evidence="14" key="1">
    <citation type="submission" date="2016-10" db="EMBL/GenBank/DDBJ databases">
        <authorList>
            <person name="Varghese N."/>
            <person name="Submissions S."/>
        </authorList>
    </citation>
    <scope>NUCLEOTIDE SEQUENCE [LARGE SCALE GENOMIC DNA]</scope>
    <source>
        <strain evidence="14">Gh-67</strain>
    </source>
</reference>
<feature type="transmembrane region" description="Helical" evidence="12">
    <location>
        <begin position="74"/>
        <end position="96"/>
    </location>
</feature>
<evidence type="ECO:0000256" key="2">
    <source>
        <dbReference type="ARBA" id="ARBA00006434"/>
    </source>
</evidence>
<evidence type="ECO:0000256" key="12">
    <source>
        <dbReference type="SAM" id="Phobius"/>
    </source>
</evidence>
<protein>
    <submittedName>
        <fullName evidence="13">Transporter, SSS family</fullName>
    </submittedName>
</protein>
<keyword evidence="6 12" id="KW-1133">Transmembrane helix</keyword>
<dbReference type="PANTHER" id="PTHR42985:SF47">
    <property type="entry name" value="INTEGRAL MEMBRANE TRANSPORT PROTEIN"/>
    <property type="match status" value="1"/>
</dbReference>
<feature type="transmembrane region" description="Helical" evidence="12">
    <location>
        <begin position="42"/>
        <end position="62"/>
    </location>
</feature>
<dbReference type="InterPro" id="IPR051163">
    <property type="entry name" value="Sodium:Solute_Symporter_SSF"/>
</dbReference>
<evidence type="ECO:0000256" key="6">
    <source>
        <dbReference type="ARBA" id="ARBA00022989"/>
    </source>
</evidence>
<name>A0A1G8H6L5_9SPHI</name>
<feature type="transmembrane region" description="Helical" evidence="12">
    <location>
        <begin position="453"/>
        <end position="476"/>
    </location>
</feature>
<evidence type="ECO:0000256" key="10">
    <source>
        <dbReference type="ARBA" id="ARBA00023201"/>
    </source>
</evidence>
<feature type="transmembrane region" description="Helical" evidence="12">
    <location>
        <begin position="488"/>
        <end position="506"/>
    </location>
</feature>
<dbReference type="RefSeq" id="WP_091172814.1">
    <property type="nucleotide sequence ID" value="NZ_FNCG01000015.1"/>
</dbReference>
<keyword evidence="8" id="KW-0406">Ion transport</keyword>
<evidence type="ECO:0000256" key="5">
    <source>
        <dbReference type="ARBA" id="ARBA00022692"/>
    </source>
</evidence>
<dbReference type="AlphaFoldDB" id="A0A1G8H6L5"/>
<feature type="transmembrane region" description="Helical" evidence="12">
    <location>
        <begin position="144"/>
        <end position="166"/>
    </location>
</feature>
<dbReference type="Gene3D" id="1.20.1730.10">
    <property type="entry name" value="Sodium/glucose cotransporter"/>
    <property type="match status" value="1"/>
</dbReference>
<dbReference type="InterPro" id="IPR001734">
    <property type="entry name" value="Na/solute_symporter"/>
</dbReference>
<evidence type="ECO:0000256" key="1">
    <source>
        <dbReference type="ARBA" id="ARBA00004651"/>
    </source>
</evidence>
<evidence type="ECO:0000313" key="13">
    <source>
        <dbReference type="EMBL" id="SDI02263.1"/>
    </source>
</evidence>
<comment type="similarity">
    <text evidence="2 11">Belongs to the sodium:solute symporter (SSF) (TC 2.A.21) family.</text>
</comment>
<evidence type="ECO:0000313" key="14">
    <source>
        <dbReference type="Proteomes" id="UP000199705"/>
    </source>
</evidence>
<dbReference type="GO" id="GO:0005886">
    <property type="term" value="C:plasma membrane"/>
    <property type="evidence" value="ECO:0007669"/>
    <property type="project" value="UniProtKB-SubCell"/>
</dbReference>
<dbReference type="GO" id="GO:0015293">
    <property type="term" value="F:symporter activity"/>
    <property type="evidence" value="ECO:0007669"/>
    <property type="project" value="TreeGrafter"/>
</dbReference>
<keyword evidence="14" id="KW-1185">Reference proteome</keyword>
<dbReference type="CDD" id="cd11494">
    <property type="entry name" value="SLC5sbd_NIS-like_u2"/>
    <property type="match status" value="1"/>
</dbReference>
<keyword evidence="3" id="KW-0813">Transport</keyword>
<keyword evidence="10" id="KW-0739">Sodium transport</keyword>
<organism evidence="13 14">
    <name type="scientific">Mucilaginibacter gossypii</name>
    <dbReference type="NCBI Taxonomy" id="551996"/>
    <lineage>
        <taxon>Bacteria</taxon>
        <taxon>Pseudomonadati</taxon>
        <taxon>Bacteroidota</taxon>
        <taxon>Sphingobacteriia</taxon>
        <taxon>Sphingobacteriales</taxon>
        <taxon>Sphingobacteriaceae</taxon>
        <taxon>Mucilaginibacter</taxon>
    </lineage>
</organism>
<evidence type="ECO:0000256" key="7">
    <source>
        <dbReference type="ARBA" id="ARBA00023053"/>
    </source>
</evidence>
<feature type="transmembrane region" description="Helical" evidence="12">
    <location>
        <begin position="513"/>
        <end position="531"/>
    </location>
</feature>
<dbReference type="EMBL" id="FNCG01000015">
    <property type="protein sequence ID" value="SDI02263.1"/>
    <property type="molecule type" value="Genomic_DNA"/>
</dbReference>
<keyword evidence="5 12" id="KW-0812">Transmembrane</keyword>
<feature type="transmembrane region" description="Helical" evidence="12">
    <location>
        <begin position="178"/>
        <end position="199"/>
    </location>
</feature>